<dbReference type="EMBL" id="JBIBSM010000016">
    <property type="protein sequence ID" value="MFF8279587.1"/>
    <property type="molecule type" value="Genomic_DNA"/>
</dbReference>
<evidence type="ECO:0000256" key="1">
    <source>
        <dbReference type="SAM" id="SignalP"/>
    </source>
</evidence>
<organism evidence="2 3">
    <name type="scientific">Streptomyces lateritius</name>
    <dbReference type="NCBI Taxonomy" id="67313"/>
    <lineage>
        <taxon>Bacteria</taxon>
        <taxon>Bacillati</taxon>
        <taxon>Actinomycetota</taxon>
        <taxon>Actinomycetes</taxon>
        <taxon>Kitasatosporales</taxon>
        <taxon>Streptomycetaceae</taxon>
        <taxon>Streptomyces</taxon>
    </lineage>
</organism>
<evidence type="ECO:0000313" key="3">
    <source>
        <dbReference type="Proteomes" id="UP001603013"/>
    </source>
</evidence>
<protein>
    <recommendedName>
        <fullName evidence="4">Secreted protein</fullName>
    </recommendedName>
</protein>
<feature type="signal peptide" evidence="1">
    <location>
        <begin position="1"/>
        <end position="27"/>
    </location>
</feature>
<proteinExistence type="predicted"/>
<accession>A0ABW6YJ96</accession>
<feature type="chain" id="PRO_5047384812" description="Secreted protein" evidence="1">
    <location>
        <begin position="28"/>
        <end position="137"/>
    </location>
</feature>
<dbReference type="RefSeq" id="WP_391936528.1">
    <property type="nucleotide sequence ID" value="NZ_JBIBSM010000016.1"/>
</dbReference>
<keyword evidence="1" id="KW-0732">Signal</keyword>
<keyword evidence="3" id="KW-1185">Reference proteome</keyword>
<reference evidence="2 3" key="1">
    <citation type="submission" date="2024-10" db="EMBL/GenBank/DDBJ databases">
        <title>The Natural Products Discovery Center: Release of the First 8490 Sequenced Strains for Exploring Actinobacteria Biosynthetic Diversity.</title>
        <authorList>
            <person name="Kalkreuter E."/>
            <person name="Kautsar S.A."/>
            <person name="Yang D."/>
            <person name="Bader C.D."/>
            <person name="Teijaro C.N."/>
            <person name="Fluegel L."/>
            <person name="Davis C.M."/>
            <person name="Simpson J.R."/>
            <person name="Lauterbach L."/>
            <person name="Steele A.D."/>
            <person name="Gui C."/>
            <person name="Meng S."/>
            <person name="Li G."/>
            <person name="Viehrig K."/>
            <person name="Ye F."/>
            <person name="Su P."/>
            <person name="Kiefer A.F."/>
            <person name="Nichols A."/>
            <person name="Cepeda A.J."/>
            <person name="Yan W."/>
            <person name="Fan B."/>
            <person name="Jiang Y."/>
            <person name="Adhikari A."/>
            <person name="Zheng C.-J."/>
            <person name="Schuster L."/>
            <person name="Cowan T.M."/>
            <person name="Smanski M.J."/>
            <person name="Chevrette M.G."/>
            <person name="De Carvalho L.P.S."/>
            <person name="Shen B."/>
        </authorList>
    </citation>
    <scope>NUCLEOTIDE SEQUENCE [LARGE SCALE GENOMIC DNA]</scope>
    <source>
        <strain evidence="2 3">NPDC015755</strain>
    </source>
</reference>
<comment type="caution">
    <text evidence="2">The sequence shown here is derived from an EMBL/GenBank/DDBJ whole genome shotgun (WGS) entry which is preliminary data.</text>
</comment>
<name>A0ABW6YJ96_9ACTN</name>
<dbReference type="Proteomes" id="UP001603013">
    <property type="component" value="Unassembled WGS sequence"/>
</dbReference>
<sequence length="137" mass="14929">MRIRHALATAGLGAALIVGPLPSPAQAAPAGHDAHVNLYVDGKIVASASFISAGDRFEVTKRSSYGGRPYLDYKYIRKDGTLQEATHWGVSNVGYTMKFDHNFGEGRKVAFRLCVQNTYGWDDCTDDADGQWEVGYA</sequence>
<evidence type="ECO:0000313" key="2">
    <source>
        <dbReference type="EMBL" id="MFF8279587.1"/>
    </source>
</evidence>
<gene>
    <name evidence="2" type="ORF">ACF05T_26275</name>
</gene>
<evidence type="ECO:0008006" key="4">
    <source>
        <dbReference type="Google" id="ProtNLM"/>
    </source>
</evidence>